<evidence type="ECO:0000313" key="4">
    <source>
        <dbReference type="Proteomes" id="UP000634136"/>
    </source>
</evidence>
<proteinExistence type="predicted"/>
<dbReference type="OrthoDB" id="1749187at2759"/>
<dbReference type="Pfam" id="PF03732">
    <property type="entry name" value="Retrotrans_gag"/>
    <property type="match status" value="1"/>
</dbReference>
<feature type="region of interest" description="Disordered" evidence="1">
    <location>
        <begin position="57"/>
        <end position="100"/>
    </location>
</feature>
<reference evidence="3" key="1">
    <citation type="submission" date="2020-09" db="EMBL/GenBank/DDBJ databases">
        <title>Genome-Enabled Discovery of Anthraquinone Biosynthesis in Senna tora.</title>
        <authorList>
            <person name="Kang S.-H."/>
            <person name="Pandey R.P."/>
            <person name="Lee C.-M."/>
            <person name="Sim J.-S."/>
            <person name="Jeong J.-T."/>
            <person name="Choi B.-S."/>
            <person name="Jung M."/>
            <person name="Ginzburg D."/>
            <person name="Zhao K."/>
            <person name="Won S.Y."/>
            <person name="Oh T.-J."/>
            <person name="Yu Y."/>
            <person name="Kim N.-H."/>
            <person name="Lee O.R."/>
            <person name="Lee T.-H."/>
            <person name="Bashyal P."/>
            <person name="Kim T.-S."/>
            <person name="Lee W.-H."/>
            <person name="Kawkins C."/>
            <person name="Kim C.-K."/>
            <person name="Kim J.S."/>
            <person name="Ahn B.O."/>
            <person name="Rhee S.Y."/>
            <person name="Sohng J.K."/>
        </authorList>
    </citation>
    <scope>NUCLEOTIDE SEQUENCE</scope>
    <source>
        <tissue evidence="3">Leaf</tissue>
    </source>
</reference>
<dbReference type="AlphaFoldDB" id="A0A834T9S0"/>
<dbReference type="EMBL" id="JAAIUW010000008">
    <property type="protein sequence ID" value="KAF7817722.1"/>
    <property type="molecule type" value="Genomic_DNA"/>
</dbReference>
<feature type="domain" description="Retrotransposon gag" evidence="2">
    <location>
        <begin position="118"/>
        <end position="161"/>
    </location>
</feature>
<comment type="caution">
    <text evidence="3">The sequence shown here is derived from an EMBL/GenBank/DDBJ whole genome shotgun (WGS) entry which is preliminary data.</text>
</comment>
<accession>A0A834T9S0</accession>
<dbReference type="InterPro" id="IPR005162">
    <property type="entry name" value="Retrotrans_gag_dom"/>
</dbReference>
<feature type="compositionally biased region" description="Basic and acidic residues" evidence="1">
    <location>
        <begin position="57"/>
        <end position="69"/>
    </location>
</feature>
<organism evidence="3 4">
    <name type="scientific">Senna tora</name>
    <dbReference type="NCBI Taxonomy" id="362788"/>
    <lineage>
        <taxon>Eukaryota</taxon>
        <taxon>Viridiplantae</taxon>
        <taxon>Streptophyta</taxon>
        <taxon>Embryophyta</taxon>
        <taxon>Tracheophyta</taxon>
        <taxon>Spermatophyta</taxon>
        <taxon>Magnoliopsida</taxon>
        <taxon>eudicotyledons</taxon>
        <taxon>Gunneridae</taxon>
        <taxon>Pentapetalae</taxon>
        <taxon>rosids</taxon>
        <taxon>fabids</taxon>
        <taxon>Fabales</taxon>
        <taxon>Fabaceae</taxon>
        <taxon>Caesalpinioideae</taxon>
        <taxon>Cassia clade</taxon>
        <taxon>Senna</taxon>
    </lineage>
</organism>
<name>A0A834T9S0_9FABA</name>
<evidence type="ECO:0000259" key="2">
    <source>
        <dbReference type="Pfam" id="PF03732"/>
    </source>
</evidence>
<gene>
    <name evidence="3" type="ORF">G2W53_023177</name>
</gene>
<protein>
    <submittedName>
        <fullName evidence="3">Retrotransposable element Tf2</fullName>
    </submittedName>
</protein>
<evidence type="ECO:0000256" key="1">
    <source>
        <dbReference type="SAM" id="MobiDB-lite"/>
    </source>
</evidence>
<sequence>MVGTRMEGKVDSVEKNVGEMKGNVAVLQGEVTEIKRDVNSLKEWVLEIKDKLARLEKKNTDVNELDRSDGSGSHGGGGNNEQHVGEPNGKERREAGGGGGVYGREGIELASVVTRMTIQSWGEFKKELLRRFHQSQQGNNYEVLMSLKQEDSVAEYREKFEFISAPL</sequence>
<keyword evidence="4" id="KW-1185">Reference proteome</keyword>
<dbReference type="Proteomes" id="UP000634136">
    <property type="component" value="Unassembled WGS sequence"/>
</dbReference>
<evidence type="ECO:0000313" key="3">
    <source>
        <dbReference type="EMBL" id="KAF7817722.1"/>
    </source>
</evidence>
<dbReference type="Gene3D" id="1.20.5.190">
    <property type="match status" value="1"/>
</dbReference>